<gene>
    <name evidence="1" type="ORF">TM448A00633_0017</name>
</gene>
<sequence length="350" mass="38662">MANRGPPRNQWQTPRESLLAAQRSLDSQKQVVIRAPTIMDIGQTFGSLLTMLQEVRRQVVAGNYVTIDLRHTSLISPPATLLLAAEVERCNRYRPRSVWGAVPRSEDVQATLNAFGFYEAIGALDEETEEWKGVARIQPGTGSPADIPRKLGLVSDLARQTWHDTAFCDRVHGALNEAMTNVIMHAYDEALIEKLEQPCIKGRWWVAGFSPPDSEQAWFMALDHGVGIPASAASKSELVDGHGSSGELGHDERVLMSLIDDENRSRTGLPQHGKGIPAMINLIREFATEGAIWIMSGKGGFMLEKRSGNSTSPGRIYQVQFRLPARLPGTLILWKVGSPIIDVRQTREAH</sequence>
<reference evidence="1" key="1">
    <citation type="submission" date="2020-03" db="EMBL/GenBank/DDBJ databases">
        <title>The deep terrestrial virosphere.</title>
        <authorList>
            <person name="Holmfeldt K."/>
            <person name="Nilsson E."/>
            <person name="Simone D."/>
            <person name="Lopez-Fernandez M."/>
            <person name="Wu X."/>
            <person name="de Brujin I."/>
            <person name="Lundin D."/>
            <person name="Andersson A."/>
            <person name="Bertilsson S."/>
            <person name="Dopson M."/>
        </authorList>
    </citation>
    <scope>NUCLEOTIDE SEQUENCE</scope>
    <source>
        <strain evidence="1">TM448A00633</strain>
    </source>
</reference>
<accession>A0A6H1ZIF8</accession>
<evidence type="ECO:0000313" key="1">
    <source>
        <dbReference type="EMBL" id="QJA47262.1"/>
    </source>
</evidence>
<protein>
    <submittedName>
        <fullName evidence="1">Uncharacterized protein</fullName>
    </submittedName>
</protein>
<dbReference type="EMBL" id="MT144037">
    <property type="protein sequence ID" value="QJA47262.1"/>
    <property type="molecule type" value="Genomic_DNA"/>
</dbReference>
<organism evidence="1">
    <name type="scientific">viral metagenome</name>
    <dbReference type="NCBI Taxonomy" id="1070528"/>
    <lineage>
        <taxon>unclassified sequences</taxon>
        <taxon>metagenomes</taxon>
        <taxon>organismal metagenomes</taxon>
    </lineage>
</organism>
<dbReference type="AlphaFoldDB" id="A0A6H1ZIF8"/>
<proteinExistence type="predicted"/>
<name>A0A6H1ZIF8_9ZZZZ</name>